<dbReference type="EMBL" id="CPZF01000002">
    <property type="protein sequence ID" value="CNF21794.1"/>
    <property type="molecule type" value="Genomic_DNA"/>
</dbReference>
<dbReference type="KEGG" id="yet:CH48_2150"/>
<accession>A0A0E1NEN4</accession>
<dbReference type="AlphaFoldDB" id="A0A0E1NEN4"/>
<dbReference type="KEGG" id="yew:CH47_4029"/>
<sequence length="42" mass="5002">MKSRLNFAKHRRFVENDPIYGRQNRLLAGSQLPFFLPLLNRS</sequence>
<dbReference type="Proteomes" id="UP000041356">
    <property type="component" value="Unassembled WGS sequence"/>
</dbReference>
<comment type="caution">
    <text evidence="1">The sequence shown here is derived from an EMBL/GenBank/DDBJ whole genome shotgun (WGS) entry which is preliminary data.</text>
</comment>
<name>A0A0E1NEN4_YEREN</name>
<protein>
    <submittedName>
        <fullName evidence="1">Uncharacterized protein</fullName>
    </submittedName>
</protein>
<evidence type="ECO:0000313" key="2">
    <source>
        <dbReference type="Proteomes" id="UP000041356"/>
    </source>
</evidence>
<proteinExistence type="predicted"/>
<organism evidence="1 2">
    <name type="scientific">Yersinia enterocolitica</name>
    <dbReference type="NCBI Taxonomy" id="630"/>
    <lineage>
        <taxon>Bacteria</taxon>
        <taxon>Pseudomonadati</taxon>
        <taxon>Pseudomonadota</taxon>
        <taxon>Gammaproteobacteria</taxon>
        <taxon>Enterobacterales</taxon>
        <taxon>Yersiniaceae</taxon>
        <taxon>Yersinia</taxon>
    </lineage>
</organism>
<reference evidence="1 2" key="1">
    <citation type="submission" date="2015-03" db="EMBL/GenBank/DDBJ databases">
        <authorList>
            <consortium name="Pathogen Informatics"/>
            <person name="Murphy D."/>
        </authorList>
    </citation>
    <scope>NUCLEOTIDE SEQUENCE [LARGE SCALE GENOMIC DNA]</scope>
    <source>
        <strain evidence="1 2">IP27818</strain>
    </source>
</reference>
<evidence type="ECO:0000313" key="1">
    <source>
        <dbReference type="EMBL" id="CNF21794.1"/>
    </source>
</evidence>
<gene>
    <name evidence="1" type="ORF">ERS137939_00958</name>
</gene>